<sequence length="130" mass="15275">IYEKDIRKFKEDRWKLARAMKDSWDSAVRKLAKDYRPHEGLSVYGLHFFDERLSFLRLDYRGHFRLWQIDTAQLPTRHHDFFGRIVTCSKIALKFAAVVAKEIDQRRKMATISPVGALALSRAARSLKHS</sequence>
<proteinExistence type="predicted"/>
<protein>
    <submittedName>
        <fullName evidence="1">Uncharacterized protein</fullName>
    </submittedName>
</protein>
<dbReference type="EMBL" id="JAAAHW010007054">
    <property type="protein sequence ID" value="KAF9951764.1"/>
    <property type="molecule type" value="Genomic_DNA"/>
</dbReference>
<name>A0A9P6IX58_9FUNG</name>
<evidence type="ECO:0000313" key="1">
    <source>
        <dbReference type="EMBL" id="KAF9951764.1"/>
    </source>
</evidence>
<feature type="non-terminal residue" evidence="1">
    <location>
        <position position="1"/>
    </location>
</feature>
<dbReference type="AlphaFoldDB" id="A0A9P6IX58"/>
<accession>A0A9P6IX58</accession>
<organism evidence="1 2">
    <name type="scientific">Modicella reniformis</name>
    <dbReference type="NCBI Taxonomy" id="1440133"/>
    <lineage>
        <taxon>Eukaryota</taxon>
        <taxon>Fungi</taxon>
        <taxon>Fungi incertae sedis</taxon>
        <taxon>Mucoromycota</taxon>
        <taxon>Mortierellomycotina</taxon>
        <taxon>Mortierellomycetes</taxon>
        <taxon>Mortierellales</taxon>
        <taxon>Mortierellaceae</taxon>
        <taxon>Modicella</taxon>
    </lineage>
</organism>
<evidence type="ECO:0000313" key="2">
    <source>
        <dbReference type="Proteomes" id="UP000749646"/>
    </source>
</evidence>
<comment type="caution">
    <text evidence="1">The sequence shown here is derived from an EMBL/GenBank/DDBJ whole genome shotgun (WGS) entry which is preliminary data.</text>
</comment>
<reference evidence="1" key="1">
    <citation type="journal article" date="2020" name="Fungal Divers.">
        <title>Resolving the Mortierellaceae phylogeny through synthesis of multi-gene phylogenetics and phylogenomics.</title>
        <authorList>
            <person name="Vandepol N."/>
            <person name="Liber J."/>
            <person name="Desiro A."/>
            <person name="Na H."/>
            <person name="Kennedy M."/>
            <person name="Barry K."/>
            <person name="Grigoriev I.V."/>
            <person name="Miller A.N."/>
            <person name="O'Donnell K."/>
            <person name="Stajich J.E."/>
            <person name="Bonito G."/>
        </authorList>
    </citation>
    <scope>NUCLEOTIDE SEQUENCE</scope>
    <source>
        <strain evidence="1">MES-2147</strain>
    </source>
</reference>
<gene>
    <name evidence="1" type="ORF">BGZ65_005762</name>
</gene>
<keyword evidence="2" id="KW-1185">Reference proteome</keyword>
<dbReference type="Proteomes" id="UP000749646">
    <property type="component" value="Unassembled WGS sequence"/>
</dbReference>
<dbReference type="OrthoDB" id="2345088at2759"/>